<accession>A0A9D1PG92</accession>
<dbReference type="GO" id="GO:0016791">
    <property type="term" value="F:phosphatase activity"/>
    <property type="evidence" value="ECO:0007669"/>
    <property type="project" value="TreeGrafter"/>
</dbReference>
<organism evidence="2 3">
    <name type="scientific">Candidatus Blautia stercorigallinarum</name>
    <dbReference type="NCBI Taxonomy" id="2838501"/>
    <lineage>
        <taxon>Bacteria</taxon>
        <taxon>Bacillati</taxon>
        <taxon>Bacillota</taxon>
        <taxon>Clostridia</taxon>
        <taxon>Lachnospirales</taxon>
        <taxon>Lachnospiraceae</taxon>
        <taxon>Blautia</taxon>
    </lineage>
</organism>
<dbReference type="AlphaFoldDB" id="A0A9D1PG92"/>
<dbReference type="GO" id="GO:0005737">
    <property type="term" value="C:cytoplasm"/>
    <property type="evidence" value="ECO:0007669"/>
    <property type="project" value="TreeGrafter"/>
</dbReference>
<gene>
    <name evidence="2" type="ORF">H9747_14945</name>
</gene>
<dbReference type="EMBL" id="DXIQ01000106">
    <property type="protein sequence ID" value="HIV40266.1"/>
    <property type="molecule type" value="Genomic_DNA"/>
</dbReference>
<sequence length="233" mass="27225">MIYVTSDIHGDYIHFFKMMEKIRLSSEDRLYILGDAVDKGKENLRVLRYIYDSENICLIKGNHEYLCERYLTGTISGNVWDACGGRNTREEVDGLTIEERMKLRDYLRGLPVYKKITTGEKEYFLTHSGFYADYEIRDPKTGLVDIEASVLAAVEADQERYLFSDDIHYIPASIQFDKRMIVGHYPTLFLPDFKCARIYHGKKYIDIDTGNERRQEGGRLSCMRLEDGQEFYV</sequence>
<reference evidence="2" key="1">
    <citation type="journal article" date="2021" name="PeerJ">
        <title>Extensive microbial diversity within the chicken gut microbiome revealed by metagenomics and culture.</title>
        <authorList>
            <person name="Gilroy R."/>
            <person name="Ravi A."/>
            <person name="Getino M."/>
            <person name="Pursley I."/>
            <person name="Horton D.L."/>
            <person name="Alikhan N.F."/>
            <person name="Baker D."/>
            <person name="Gharbi K."/>
            <person name="Hall N."/>
            <person name="Watson M."/>
            <person name="Adriaenssens E.M."/>
            <person name="Foster-Nyarko E."/>
            <person name="Jarju S."/>
            <person name="Secka A."/>
            <person name="Antonio M."/>
            <person name="Oren A."/>
            <person name="Chaudhuri R.R."/>
            <person name="La Ragione R."/>
            <person name="Hildebrand F."/>
            <person name="Pallen M.J."/>
        </authorList>
    </citation>
    <scope>NUCLEOTIDE SEQUENCE</scope>
    <source>
        <strain evidence="2">CHK195-9823</strain>
    </source>
</reference>
<name>A0A9D1PG92_9FIRM</name>
<dbReference type="GO" id="GO:0008803">
    <property type="term" value="F:bis(5'-nucleosyl)-tetraphosphatase (symmetrical) activity"/>
    <property type="evidence" value="ECO:0007669"/>
    <property type="project" value="TreeGrafter"/>
</dbReference>
<feature type="domain" description="Calcineurin-like phosphoesterase" evidence="1">
    <location>
        <begin position="2"/>
        <end position="188"/>
    </location>
</feature>
<reference evidence="2" key="2">
    <citation type="submission" date="2021-04" db="EMBL/GenBank/DDBJ databases">
        <authorList>
            <person name="Gilroy R."/>
        </authorList>
    </citation>
    <scope>NUCLEOTIDE SEQUENCE</scope>
    <source>
        <strain evidence="2">CHK195-9823</strain>
    </source>
</reference>
<protein>
    <submittedName>
        <fullName evidence="2">Metallophosphoesterase</fullName>
    </submittedName>
</protein>
<dbReference type="Pfam" id="PF00149">
    <property type="entry name" value="Metallophos"/>
    <property type="match status" value="1"/>
</dbReference>
<proteinExistence type="predicted"/>
<comment type="caution">
    <text evidence="2">The sequence shown here is derived from an EMBL/GenBank/DDBJ whole genome shotgun (WGS) entry which is preliminary data.</text>
</comment>
<dbReference type="InterPro" id="IPR029052">
    <property type="entry name" value="Metallo-depent_PP-like"/>
</dbReference>
<evidence type="ECO:0000313" key="3">
    <source>
        <dbReference type="Proteomes" id="UP000886814"/>
    </source>
</evidence>
<dbReference type="Gene3D" id="3.60.21.10">
    <property type="match status" value="1"/>
</dbReference>
<dbReference type="PANTHER" id="PTHR42850">
    <property type="entry name" value="METALLOPHOSPHOESTERASE"/>
    <property type="match status" value="1"/>
</dbReference>
<dbReference type="Proteomes" id="UP000886814">
    <property type="component" value="Unassembled WGS sequence"/>
</dbReference>
<evidence type="ECO:0000259" key="1">
    <source>
        <dbReference type="Pfam" id="PF00149"/>
    </source>
</evidence>
<dbReference type="PANTHER" id="PTHR42850:SF11">
    <property type="entry name" value="BIS(5'-NUCLEOSYL)-TETRAPHOSPHATASE [SYMMETRICAL]"/>
    <property type="match status" value="1"/>
</dbReference>
<dbReference type="InterPro" id="IPR050126">
    <property type="entry name" value="Ap4A_hydrolase"/>
</dbReference>
<dbReference type="GO" id="GO:0110154">
    <property type="term" value="P:RNA decapping"/>
    <property type="evidence" value="ECO:0007669"/>
    <property type="project" value="TreeGrafter"/>
</dbReference>
<evidence type="ECO:0000313" key="2">
    <source>
        <dbReference type="EMBL" id="HIV40266.1"/>
    </source>
</evidence>
<dbReference type="SUPFAM" id="SSF56300">
    <property type="entry name" value="Metallo-dependent phosphatases"/>
    <property type="match status" value="1"/>
</dbReference>
<dbReference type="InterPro" id="IPR004843">
    <property type="entry name" value="Calcineurin-like_PHP"/>
</dbReference>